<dbReference type="EMBL" id="CP069105">
    <property type="protein sequence ID" value="QSS55891.1"/>
    <property type="molecule type" value="Genomic_DNA"/>
</dbReference>
<name>A0A8A1LQ21_AJEC8</name>
<dbReference type="VEuPathDB" id="FungiDB:I7I53_03893"/>
<organism evidence="1 2">
    <name type="scientific">Ajellomyces capsulatus (strain H88)</name>
    <name type="common">Darling's disease fungus</name>
    <name type="synonym">Histoplasma capsulatum</name>
    <dbReference type="NCBI Taxonomy" id="544711"/>
    <lineage>
        <taxon>Eukaryota</taxon>
        <taxon>Fungi</taxon>
        <taxon>Dikarya</taxon>
        <taxon>Ascomycota</taxon>
        <taxon>Pezizomycotina</taxon>
        <taxon>Eurotiomycetes</taxon>
        <taxon>Eurotiomycetidae</taxon>
        <taxon>Onygenales</taxon>
        <taxon>Ajellomycetaceae</taxon>
        <taxon>Histoplasma</taxon>
    </lineage>
</organism>
<gene>
    <name evidence="1" type="ORF">I7I53_03893</name>
</gene>
<reference evidence="1" key="1">
    <citation type="submission" date="2021-01" db="EMBL/GenBank/DDBJ databases">
        <title>Chromosome-level genome assembly of a human fungal pathogen reveals clustering of transcriptionally co-regulated genes.</title>
        <authorList>
            <person name="Voorhies M."/>
            <person name="Cohen S."/>
            <person name="Shea T.P."/>
            <person name="Petrus S."/>
            <person name="Munoz J.F."/>
            <person name="Poplawski S."/>
            <person name="Goldman W.E."/>
            <person name="Michael T."/>
            <person name="Cuomo C.A."/>
            <person name="Sil A."/>
            <person name="Beyhan S."/>
        </authorList>
    </citation>
    <scope>NUCLEOTIDE SEQUENCE</scope>
    <source>
        <strain evidence="1">H88</strain>
    </source>
</reference>
<proteinExistence type="predicted"/>
<dbReference type="Proteomes" id="UP000663419">
    <property type="component" value="Chromosome 4"/>
</dbReference>
<dbReference type="AlphaFoldDB" id="A0A8A1LQ21"/>
<evidence type="ECO:0000313" key="1">
    <source>
        <dbReference type="EMBL" id="QSS55891.1"/>
    </source>
</evidence>
<sequence>MSATYKSWPLDLTDSVLCIVFILVKMITGDGDNTSRPFFFHHVSPVRSTLNWVGLPENLGRPPTVKKLVSKSLLLPRAADTIARTNCISFANVETVHSLEFIHLFLKYFLIRYCTCTILQRRAVVGGARWWIIKLL</sequence>
<accession>A0A8A1LQ21</accession>
<protein>
    <submittedName>
        <fullName evidence="1">Uncharacterized protein</fullName>
    </submittedName>
</protein>
<evidence type="ECO:0000313" key="2">
    <source>
        <dbReference type="Proteomes" id="UP000663419"/>
    </source>
</evidence>